<dbReference type="OrthoDB" id="2716151at2"/>
<protein>
    <recommendedName>
        <fullName evidence="3">DUF2642 domain-containing protein</fullName>
    </recommendedName>
</protein>
<evidence type="ECO:0008006" key="3">
    <source>
        <dbReference type="Google" id="ProtNLM"/>
    </source>
</evidence>
<dbReference type="AlphaFoldDB" id="A0A2W1LKU0"/>
<evidence type="ECO:0000313" key="1">
    <source>
        <dbReference type="EMBL" id="PZD95094.1"/>
    </source>
</evidence>
<dbReference type="EMBL" id="QKRB01000045">
    <property type="protein sequence ID" value="PZD95094.1"/>
    <property type="molecule type" value="Genomic_DNA"/>
</dbReference>
<comment type="caution">
    <text evidence="1">The sequence shown here is derived from an EMBL/GenBank/DDBJ whole genome shotgun (WGS) entry which is preliminary data.</text>
</comment>
<accession>A0A2W1LKU0</accession>
<name>A0A2W1LKU0_9BACL</name>
<gene>
    <name evidence="1" type="ORF">DNH61_14465</name>
</gene>
<reference evidence="1 2" key="1">
    <citation type="submission" date="2018-06" db="EMBL/GenBank/DDBJ databases">
        <title>Paenibacillus imtechensis sp. nov.</title>
        <authorList>
            <person name="Pinnaka A.K."/>
            <person name="Singh H."/>
            <person name="Kaur M."/>
        </authorList>
    </citation>
    <scope>NUCLEOTIDE SEQUENCE [LARGE SCALE GENOMIC DNA]</scope>
    <source>
        <strain evidence="1 2">SMB1</strain>
    </source>
</reference>
<dbReference type="Proteomes" id="UP000249522">
    <property type="component" value="Unassembled WGS sequence"/>
</dbReference>
<sequence>MKEATQEMTVTGKEWLQCQVELQLAGAEKTLLGTLAELGTDMAVVVHSSGKPFYVPLPQIRRMKLKEQCANPCDGLVEKAIAEYPDLLGRARTEGNAISYRKMLLHAKGMFTEAVLNGANAVLSGYLSSIMNDYLVFYSPVWQTVMVRLDRICYISPFREGAAPFNLPPEQLPLRPSSLTLARAFEQQLQKMAGRVVSFNLDTGRGATGMLIRAEDKMIWLCTVTGRMEWLHASSISSVHLP</sequence>
<organism evidence="1 2">
    <name type="scientific">Paenibacillus sambharensis</name>
    <dbReference type="NCBI Taxonomy" id="1803190"/>
    <lineage>
        <taxon>Bacteria</taxon>
        <taxon>Bacillati</taxon>
        <taxon>Bacillota</taxon>
        <taxon>Bacilli</taxon>
        <taxon>Bacillales</taxon>
        <taxon>Paenibacillaceae</taxon>
        <taxon>Paenibacillus</taxon>
    </lineage>
</organism>
<evidence type="ECO:0000313" key="2">
    <source>
        <dbReference type="Proteomes" id="UP000249522"/>
    </source>
</evidence>
<proteinExistence type="predicted"/>
<keyword evidence="2" id="KW-1185">Reference proteome</keyword>
<dbReference type="RefSeq" id="WP_111147395.1">
    <property type="nucleotide sequence ID" value="NZ_QKRB01000045.1"/>
</dbReference>